<dbReference type="GeneID" id="19404786"/>
<dbReference type="EMBL" id="KB908814">
    <property type="protein sequence ID" value="EOA84064.1"/>
    <property type="molecule type" value="Genomic_DNA"/>
</dbReference>
<dbReference type="AlphaFoldDB" id="R0K3A9"/>
<protein>
    <submittedName>
        <fullName evidence="1">Uncharacterized protein</fullName>
    </submittedName>
</protein>
<evidence type="ECO:0000313" key="1">
    <source>
        <dbReference type="EMBL" id="EOA84064.1"/>
    </source>
</evidence>
<evidence type="ECO:0000313" key="2">
    <source>
        <dbReference type="Proteomes" id="UP000016935"/>
    </source>
</evidence>
<dbReference type="RefSeq" id="XP_008028155.1">
    <property type="nucleotide sequence ID" value="XM_008029964.1"/>
</dbReference>
<dbReference type="Proteomes" id="UP000016935">
    <property type="component" value="Unassembled WGS sequence"/>
</dbReference>
<gene>
    <name evidence="1" type="ORF">SETTUDRAFT_42780</name>
</gene>
<keyword evidence="2" id="KW-1185">Reference proteome</keyword>
<proteinExistence type="predicted"/>
<reference evidence="1 2" key="1">
    <citation type="journal article" date="2012" name="PLoS Pathog.">
        <title>Diverse lifestyles and strategies of plant pathogenesis encoded in the genomes of eighteen Dothideomycetes fungi.</title>
        <authorList>
            <person name="Ohm R.A."/>
            <person name="Feau N."/>
            <person name="Henrissat B."/>
            <person name="Schoch C.L."/>
            <person name="Horwitz B.A."/>
            <person name="Barry K.W."/>
            <person name="Condon B.J."/>
            <person name="Copeland A.C."/>
            <person name="Dhillon B."/>
            <person name="Glaser F."/>
            <person name="Hesse C.N."/>
            <person name="Kosti I."/>
            <person name="LaButti K."/>
            <person name="Lindquist E.A."/>
            <person name="Lucas S."/>
            <person name="Salamov A.A."/>
            <person name="Bradshaw R.E."/>
            <person name="Ciuffetti L."/>
            <person name="Hamelin R.C."/>
            <person name="Kema G.H.J."/>
            <person name="Lawrence C."/>
            <person name="Scott J.A."/>
            <person name="Spatafora J.W."/>
            <person name="Turgeon B.G."/>
            <person name="de Wit P.J.G.M."/>
            <person name="Zhong S."/>
            <person name="Goodwin S.B."/>
            <person name="Grigoriev I.V."/>
        </authorList>
    </citation>
    <scope>NUCLEOTIDE SEQUENCE [LARGE SCALE GENOMIC DNA]</scope>
    <source>
        <strain evidence="2">28A</strain>
    </source>
</reference>
<accession>R0K3A9</accession>
<sequence>MSDNLFPDVLTFLLPFLLLTILTLILLPTHPSDAPHLLPSIQHHKPMPVAYRQHSNSRFPISDTIPGPALNPALERLAAHVEQLCSQVDVLTLQTLAQSRVSDTLAATQQSQHVRVEFLRRKMMQLEDVLDALVDEKEARLAREEIEKRKGGVWRLQRVRGGDGAESVSTSVGINEEGDEERLFDPKVYGYDCCSGQGCGSFS</sequence>
<reference evidence="1 2" key="2">
    <citation type="journal article" date="2013" name="PLoS Genet.">
        <title>Comparative genome structure, secondary metabolite, and effector coding capacity across Cochliobolus pathogens.</title>
        <authorList>
            <person name="Condon B.J."/>
            <person name="Leng Y."/>
            <person name="Wu D."/>
            <person name="Bushley K.E."/>
            <person name="Ohm R.A."/>
            <person name="Otillar R."/>
            <person name="Martin J."/>
            <person name="Schackwitz W."/>
            <person name="Grimwood J."/>
            <person name="MohdZainudin N."/>
            <person name="Xue C."/>
            <person name="Wang R."/>
            <person name="Manning V.A."/>
            <person name="Dhillon B."/>
            <person name="Tu Z.J."/>
            <person name="Steffenson B.J."/>
            <person name="Salamov A."/>
            <person name="Sun H."/>
            <person name="Lowry S."/>
            <person name="LaButti K."/>
            <person name="Han J."/>
            <person name="Copeland A."/>
            <person name="Lindquist E."/>
            <person name="Barry K."/>
            <person name="Schmutz J."/>
            <person name="Baker S.E."/>
            <person name="Ciuffetti L.M."/>
            <person name="Grigoriev I.V."/>
            <person name="Zhong S."/>
            <person name="Turgeon B.G."/>
        </authorList>
    </citation>
    <scope>NUCLEOTIDE SEQUENCE [LARGE SCALE GENOMIC DNA]</scope>
    <source>
        <strain evidence="2">28A</strain>
    </source>
</reference>
<dbReference type="HOGENOM" id="CLU_1349635_0_0_1"/>
<name>R0K3A9_EXST2</name>
<organism evidence="1 2">
    <name type="scientific">Exserohilum turcicum (strain 28A)</name>
    <name type="common">Northern leaf blight fungus</name>
    <name type="synonym">Setosphaeria turcica</name>
    <dbReference type="NCBI Taxonomy" id="671987"/>
    <lineage>
        <taxon>Eukaryota</taxon>
        <taxon>Fungi</taxon>
        <taxon>Dikarya</taxon>
        <taxon>Ascomycota</taxon>
        <taxon>Pezizomycotina</taxon>
        <taxon>Dothideomycetes</taxon>
        <taxon>Pleosporomycetidae</taxon>
        <taxon>Pleosporales</taxon>
        <taxon>Pleosporineae</taxon>
        <taxon>Pleosporaceae</taxon>
        <taxon>Exserohilum</taxon>
    </lineage>
</organism>